<evidence type="ECO:0000313" key="12">
    <source>
        <dbReference type="Proteomes" id="UP001275932"/>
    </source>
</evidence>
<dbReference type="PANTHER" id="PTHR30372:SF4">
    <property type="entry name" value="LIPID-A-DISACCHARIDE SYNTHASE, MITOCHONDRIAL-RELATED"/>
    <property type="match status" value="1"/>
</dbReference>
<protein>
    <recommendedName>
        <fullName evidence="3 10">Lipid-A-disaccharide synthase</fullName>
        <ecNumber evidence="2 10">2.4.1.182</ecNumber>
    </recommendedName>
</protein>
<name>A0ABU4WGZ6_9BACT</name>
<gene>
    <name evidence="11" type="primary">lpxB</name>
    <name evidence="11" type="ORF">MOX91_02395</name>
</gene>
<evidence type="ECO:0000256" key="1">
    <source>
        <dbReference type="ARBA" id="ARBA00002056"/>
    </source>
</evidence>
<dbReference type="NCBIfam" id="TIGR00215">
    <property type="entry name" value="lpxB"/>
    <property type="match status" value="1"/>
</dbReference>
<evidence type="ECO:0000256" key="8">
    <source>
        <dbReference type="ARBA" id="ARBA00023098"/>
    </source>
</evidence>
<comment type="catalytic activity">
    <reaction evidence="9">
        <text>a lipid X + a UDP-2-N,3-O-bis[(3R)-3-hydroxyacyl]-alpha-D-glucosamine = a lipid A disaccharide + UDP + H(+)</text>
        <dbReference type="Rhea" id="RHEA:67828"/>
        <dbReference type="ChEBI" id="CHEBI:15378"/>
        <dbReference type="ChEBI" id="CHEBI:58223"/>
        <dbReference type="ChEBI" id="CHEBI:137748"/>
        <dbReference type="ChEBI" id="CHEBI:176338"/>
        <dbReference type="ChEBI" id="CHEBI:176343"/>
        <dbReference type="EC" id="2.4.1.182"/>
    </reaction>
</comment>
<keyword evidence="7 11" id="KW-0808">Transferase</keyword>
<evidence type="ECO:0000313" key="11">
    <source>
        <dbReference type="EMBL" id="MDX8415033.1"/>
    </source>
</evidence>
<dbReference type="Proteomes" id="UP001275932">
    <property type="component" value="Unassembled WGS sequence"/>
</dbReference>
<comment type="function">
    <text evidence="1">Condensation of UDP-2,3-diacylglucosamine and 2,3-diacylglucosamine-1-phosphate to form lipid A disaccharide, a precursor of lipid A, a phosphorylated glycolipid that anchors the lipopolysaccharide to the outer membrane of the cell.</text>
</comment>
<dbReference type="Pfam" id="PF02684">
    <property type="entry name" value="LpxB"/>
    <property type="match status" value="1"/>
</dbReference>
<keyword evidence="12" id="KW-1185">Reference proteome</keyword>
<keyword evidence="8" id="KW-0443">Lipid metabolism</keyword>
<evidence type="ECO:0000256" key="3">
    <source>
        <dbReference type="ARBA" id="ARBA00020902"/>
    </source>
</evidence>
<evidence type="ECO:0000256" key="5">
    <source>
        <dbReference type="ARBA" id="ARBA00022556"/>
    </source>
</evidence>
<accession>A0ABU4WGZ6</accession>
<organism evidence="11 12">
    <name type="scientific">Intestinicryptomonas porci</name>
    <dbReference type="NCBI Taxonomy" id="2926320"/>
    <lineage>
        <taxon>Bacteria</taxon>
        <taxon>Pseudomonadati</taxon>
        <taxon>Verrucomicrobiota</taxon>
        <taxon>Opitutia</taxon>
        <taxon>Opitutales</taxon>
        <taxon>Intestinicryptomonaceae</taxon>
        <taxon>Intestinicryptomonas</taxon>
    </lineage>
</organism>
<dbReference type="PANTHER" id="PTHR30372">
    <property type="entry name" value="LIPID-A-DISACCHARIDE SYNTHASE"/>
    <property type="match status" value="1"/>
</dbReference>
<dbReference type="RefSeq" id="WP_370396478.1">
    <property type="nucleotide sequence ID" value="NZ_JALBUT010000002.1"/>
</dbReference>
<dbReference type="SUPFAM" id="SSF53756">
    <property type="entry name" value="UDP-Glycosyltransferase/glycogen phosphorylase"/>
    <property type="match status" value="1"/>
</dbReference>
<dbReference type="EMBL" id="JALBUT010000002">
    <property type="protein sequence ID" value="MDX8415033.1"/>
    <property type="molecule type" value="Genomic_DNA"/>
</dbReference>
<dbReference type="GO" id="GO:0008915">
    <property type="term" value="F:lipid-A-disaccharide synthase activity"/>
    <property type="evidence" value="ECO:0007669"/>
    <property type="project" value="UniProtKB-EC"/>
</dbReference>
<proteinExistence type="predicted"/>
<evidence type="ECO:0000256" key="4">
    <source>
        <dbReference type="ARBA" id="ARBA00022516"/>
    </source>
</evidence>
<evidence type="ECO:0000256" key="9">
    <source>
        <dbReference type="ARBA" id="ARBA00048975"/>
    </source>
</evidence>
<evidence type="ECO:0000256" key="10">
    <source>
        <dbReference type="NCBIfam" id="TIGR00215"/>
    </source>
</evidence>
<dbReference type="EC" id="2.4.1.182" evidence="2 10"/>
<keyword evidence="4" id="KW-0444">Lipid biosynthesis</keyword>
<comment type="caution">
    <text evidence="11">The sequence shown here is derived from an EMBL/GenBank/DDBJ whole genome shotgun (WGS) entry which is preliminary data.</text>
</comment>
<reference evidence="11 12" key="1">
    <citation type="submission" date="2022-03" db="EMBL/GenBank/DDBJ databases">
        <title>Novel taxa within the pig intestine.</title>
        <authorList>
            <person name="Wylensek D."/>
            <person name="Bishof K."/>
            <person name="Afrizal A."/>
            <person name="Clavel T."/>
        </authorList>
    </citation>
    <scope>NUCLEOTIDE SEQUENCE [LARGE SCALE GENOMIC DNA]</scope>
    <source>
        <strain evidence="11 12">CLA-KB-P66</strain>
    </source>
</reference>
<sequence length="389" mass="43170">MSSKIPSSFSFPPPEDGSCDVLFIAGEHSGDEQAARMVDRLSELNPELNICALGGRALARRGVQVLFDMTKFSVVGLVEVLKNLSSFKALLRGITEWIRTYKPKAVCFVDYPGFNLHLASILKKEGLSVKGGGNIKLLYYISPQIWAWKARRRFKMAETLDALAVIFPFETKCYEDTSLKVDFVGHPFLSKEYESKVYYDKNSPMLFLPGSREIAVGRIFPIMLETLRLMENEEAVVPYPGKGILKVLEGVLKKYPDVSSRVHLRKISDEGRIGAKAVLMSSGTISLSACLEAIPGAIVYRANPLTYIVGRMLVSIKYLGISNILLDRPAWPEFIQGAAKPKAIADRMRECLENPEVIAAAQNDAGLLRGKLSAKNEFDAATWLIKNML</sequence>
<evidence type="ECO:0000256" key="2">
    <source>
        <dbReference type="ARBA" id="ARBA00012687"/>
    </source>
</evidence>
<evidence type="ECO:0000256" key="7">
    <source>
        <dbReference type="ARBA" id="ARBA00022679"/>
    </source>
</evidence>
<evidence type="ECO:0000256" key="6">
    <source>
        <dbReference type="ARBA" id="ARBA00022676"/>
    </source>
</evidence>
<keyword evidence="6 11" id="KW-0328">Glycosyltransferase</keyword>
<keyword evidence="5" id="KW-0441">Lipid A biosynthesis</keyword>
<dbReference type="InterPro" id="IPR003835">
    <property type="entry name" value="Glyco_trans_19"/>
</dbReference>